<comment type="caution">
    <text evidence="1">The sequence shown here is derived from an EMBL/GenBank/DDBJ whole genome shotgun (WGS) entry which is preliminary data.</text>
</comment>
<dbReference type="Proteomes" id="UP000298057">
    <property type="component" value="Unassembled WGS sequence"/>
</dbReference>
<gene>
    <name evidence="1" type="ORF">EHQ81_12070</name>
    <name evidence="2" type="ORF">EHQ82_09675</name>
</gene>
<dbReference type="EMBL" id="RQGV01000015">
    <property type="protein sequence ID" value="TGM12984.1"/>
    <property type="molecule type" value="Genomic_DNA"/>
</dbReference>
<dbReference type="Gene3D" id="1.10.30.50">
    <property type="match status" value="1"/>
</dbReference>
<protein>
    <recommendedName>
        <fullName evidence="5">HNH endonuclease</fullName>
    </recommendedName>
</protein>
<dbReference type="RefSeq" id="WP_135627245.1">
    <property type="nucleotide sequence ID" value="NZ_RQGU01000090.1"/>
</dbReference>
<reference evidence="2" key="1">
    <citation type="submission" date="2018-10" db="EMBL/GenBank/DDBJ databases">
        <authorList>
            <person name="Vincent A.T."/>
            <person name="Schiettekatte O."/>
            <person name="Bourhy P."/>
            <person name="Veyrier F.J."/>
            <person name="Picardeau M."/>
        </authorList>
    </citation>
    <scope>NUCLEOTIDE SEQUENCE</scope>
    <source>
        <strain evidence="2">201702406</strain>
    </source>
</reference>
<reference evidence="1 3" key="2">
    <citation type="journal article" date="2019" name="PLoS Negl. Trop. Dis.">
        <title>Revisiting the worldwide diversity of Leptospira species in the environment.</title>
        <authorList>
            <person name="Vincent A.T."/>
            <person name="Schiettekatte O."/>
            <person name="Bourhy P."/>
            <person name="Veyrier F.J."/>
            <person name="Picardeau M."/>
        </authorList>
    </citation>
    <scope>NUCLEOTIDE SEQUENCE [LARGE SCALE GENOMIC DNA]</scope>
    <source>
        <strain evidence="1 3">201702405</strain>
        <strain evidence="2">201702406</strain>
    </source>
</reference>
<dbReference type="Proteomes" id="UP000297832">
    <property type="component" value="Unassembled WGS sequence"/>
</dbReference>
<evidence type="ECO:0000313" key="4">
    <source>
        <dbReference type="Proteomes" id="UP000298057"/>
    </source>
</evidence>
<evidence type="ECO:0000313" key="2">
    <source>
        <dbReference type="EMBL" id="TGM21264.1"/>
    </source>
</evidence>
<proteinExistence type="predicted"/>
<accession>A0A5F2C1X3</accession>
<sequence length="109" mass="13085">MKSNSRKKRKKIYKFKAEDFYKILDHQDYRCILTGRELLPESTNSEHIVPLRKGGNHEFNNICHVVAPLSKLKRYYTEEEIVHLAADIIKWKGEEYGYKEIRINFKKKK</sequence>
<organism evidence="1 3">
    <name type="scientific">Leptospira selangorensis</name>
    <dbReference type="NCBI Taxonomy" id="2484982"/>
    <lineage>
        <taxon>Bacteria</taxon>
        <taxon>Pseudomonadati</taxon>
        <taxon>Spirochaetota</taxon>
        <taxon>Spirochaetia</taxon>
        <taxon>Leptospirales</taxon>
        <taxon>Leptospiraceae</taxon>
        <taxon>Leptospira</taxon>
    </lineage>
</organism>
<keyword evidence="4" id="KW-1185">Reference proteome</keyword>
<evidence type="ECO:0000313" key="1">
    <source>
        <dbReference type="EMBL" id="TGM12984.1"/>
    </source>
</evidence>
<name>A0A5F2C1X3_9LEPT</name>
<dbReference type="AlphaFoldDB" id="A0A5F2C1X3"/>
<evidence type="ECO:0008006" key="5">
    <source>
        <dbReference type="Google" id="ProtNLM"/>
    </source>
</evidence>
<dbReference type="EMBL" id="RQGU01000090">
    <property type="protein sequence ID" value="TGM21264.1"/>
    <property type="molecule type" value="Genomic_DNA"/>
</dbReference>
<evidence type="ECO:0000313" key="3">
    <source>
        <dbReference type="Proteomes" id="UP000297832"/>
    </source>
</evidence>